<organism evidence="12 13">
    <name type="scientific">Vitis vinifera</name>
    <name type="common">Grape</name>
    <dbReference type="NCBI Taxonomy" id="29760"/>
    <lineage>
        <taxon>Eukaryota</taxon>
        <taxon>Viridiplantae</taxon>
        <taxon>Streptophyta</taxon>
        <taxon>Embryophyta</taxon>
        <taxon>Tracheophyta</taxon>
        <taxon>Spermatophyta</taxon>
        <taxon>Magnoliopsida</taxon>
        <taxon>eudicotyledons</taxon>
        <taxon>Gunneridae</taxon>
        <taxon>Pentapetalae</taxon>
        <taxon>rosids</taxon>
        <taxon>Vitales</taxon>
        <taxon>Vitaceae</taxon>
        <taxon>Viteae</taxon>
        <taxon>Vitis</taxon>
    </lineage>
</organism>
<evidence type="ECO:0000313" key="13">
    <source>
        <dbReference type="Proteomes" id="UP000288805"/>
    </source>
</evidence>
<dbReference type="Pfam" id="PF03982">
    <property type="entry name" value="DAGAT"/>
    <property type="match status" value="1"/>
</dbReference>
<dbReference type="InterPro" id="IPR007130">
    <property type="entry name" value="DAGAT"/>
</dbReference>
<keyword evidence="5 11" id="KW-0812">Transmembrane</keyword>
<evidence type="ECO:0000256" key="6">
    <source>
        <dbReference type="ARBA" id="ARBA00022824"/>
    </source>
</evidence>
<evidence type="ECO:0000256" key="10">
    <source>
        <dbReference type="ARBA" id="ARBA00023315"/>
    </source>
</evidence>
<dbReference type="GO" id="GO:0004144">
    <property type="term" value="F:diacylglycerol O-acyltransferase activity"/>
    <property type="evidence" value="ECO:0007669"/>
    <property type="project" value="UniProtKB-ARBA"/>
</dbReference>
<keyword evidence="4 12" id="KW-0808">Transferase</keyword>
<evidence type="ECO:0000256" key="11">
    <source>
        <dbReference type="SAM" id="Phobius"/>
    </source>
</evidence>
<name>A0A438H3N4_VITVI</name>
<evidence type="ECO:0000256" key="9">
    <source>
        <dbReference type="ARBA" id="ARBA00023136"/>
    </source>
</evidence>
<dbReference type="PANTHER" id="PTHR12317">
    <property type="entry name" value="DIACYLGLYCEROL O-ACYLTRANSFERASE"/>
    <property type="match status" value="1"/>
</dbReference>
<evidence type="ECO:0000256" key="2">
    <source>
        <dbReference type="ARBA" id="ARBA00005420"/>
    </source>
</evidence>
<dbReference type="EMBL" id="QGNW01000289">
    <property type="protein sequence ID" value="RVW78881.1"/>
    <property type="molecule type" value="Genomic_DNA"/>
</dbReference>
<dbReference type="PANTHER" id="PTHR12317:SF63">
    <property type="entry name" value="DIACYLGLYCEROL O-ACYLTRANSFERASE 2"/>
    <property type="match status" value="1"/>
</dbReference>
<comment type="caution">
    <text evidence="12">The sequence shown here is derived from an EMBL/GenBank/DDBJ whole genome shotgun (WGS) entry which is preliminary data.</text>
</comment>
<accession>A0A438H3N4</accession>
<dbReference type="AlphaFoldDB" id="A0A438H3N4"/>
<proteinExistence type="inferred from homology"/>
<keyword evidence="3" id="KW-0444">Lipid biosynthesis</keyword>
<dbReference type="GO" id="GO:0005789">
    <property type="term" value="C:endoplasmic reticulum membrane"/>
    <property type="evidence" value="ECO:0007669"/>
    <property type="project" value="UniProtKB-SubCell"/>
</dbReference>
<feature type="transmembrane region" description="Helical" evidence="11">
    <location>
        <begin position="57"/>
        <end position="78"/>
    </location>
</feature>
<evidence type="ECO:0000256" key="1">
    <source>
        <dbReference type="ARBA" id="ARBA00004477"/>
    </source>
</evidence>
<keyword evidence="9 11" id="KW-0472">Membrane</keyword>
<evidence type="ECO:0000256" key="3">
    <source>
        <dbReference type="ARBA" id="ARBA00022516"/>
    </source>
</evidence>
<keyword evidence="10 12" id="KW-0012">Acyltransferase</keyword>
<evidence type="ECO:0000313" key="12">
    <source>
        <dbReference type="EMBL" id="RVW78881.1"/>
    </source>
</evidence>
<evidence type="ECO:0000256" key="5">
    <source>
        <dbReference type="ARBA" id="ARBA00022692"/>
    </source>
</evidence>
<keyword evidence="7 11" id="KW-1133">Transmembrane helix</keyword>
<dbReference type="Proteomes" id="UP000288805">
    <property type="component" value="Unassembled WGS sequence"/>
</dbReference>
<evidence type="ECO:0000256" key="4">
    <source>
        <dbReference type="ARBA" id="ARBA00022679"/>
    </source>
</evidence>
<feature type="transmembrane region" description="Helical" evidence="11">
    <location>
        <begin position="29"/>
        <end position="51"/>
    </location>
</feature>
<gene>
    <name evidence="12" type="primary">DGAT2D_0</name>
    <name evidence="12" type="ORF">CK203_043175</name>
</gene>
<comment type="similarity">
    <text evidence="2">Belongs to the diacylglycerol acyltransferase family.</text>
</comment>
<dbReference type="GO" id="GO:0019432">
    <property type="term" value="P:triglyceride biosynthetic process"/>
    <property type="evidence" value="ECO:0007669"/>
    <property type="project" value="UniProtKB-ARBA"/>
</dbReference>
<evidence type="ECO:0000256" key="8">
    <source>
        <dbReference type="ARBA" id="ARBA00023098"/>
    </source>
</evidence>
<keyword evidence="8" id="KW-0443">Lipid metabolism</keyword>
<reference evidence="12 13" key="1">
    <citation type="journal article" date="2018" name="PLoS Genet.">
        <title>Population sequencing reveals clonal diversity and ancestral inbreeding in the grapevine cultivar Chardonnay.</title>
        <authorList>
            <person name="Roach M.J."/>
            <person name="Johnson D.L."/>
            <person name="Bohlmann J."/>
            <person name="van Vuuren H.J."/>
            <person name="Jones S.J."/>
            <person name="Pretorius I.S."/>
            <person name="Schmidt S.A."/>
            <person name="Borneman A.R."/>
        </authorList>
    </citation>
    <scope>NUCLEOTIDE SEQUENCE [LARGE SCALE GENOMIC DNA]</scope>
    <source>
        <strain evidence="13">cv. Chardonnay</strain>
        <tissue evidence="12">Leaf</tissue>
    </source>
</reference>
<evidence type="ECO:0000256" key="7">
    <source>
        <dbReference type="ARBA" id="ARBA00022989"/>
    </source>
</evidence>
<protein>
    <submittedName>
        <fullName evidence="12">Diacylglycerol O-acyltransferase 2D</fullName>
    </submittedName>
</protein>
<keyword evidence="6" id="KW-0256">Endoplasmic reticulum</keyword>
<comment type="subcellular location">
    <subcellularLocation>
        <location evidence="1">Endoplasmic reticulum membrane</location>
        <topology evidence="1">Multi-pass membrane protein</topology>
    </subcellularLocation>
</comment>
<sequence length="238" mass="26583">MEERKEQRVSSSSEEETVAALRGRREDSIIHAIEALTLWLGAIHFIFALVLKAFLFLSVPVALTLDIGLLLVFTVIPVNDKCKFGRKLSRYICENGCSYFRVTLHVEDINAFDPNHMPMVIFGYEPHSILPTGFVALADFTGFMPLPRIKFLAISAVFYTPFLQHVWTWLGFTPAAKKIFTSLLGSGHSCIIVPGGVQEPCLMEHGCEIAFLKSRKGFVHIAMEMGRSLVPVFCFGQA</sequence>